<feature type="non-terminal residue" evidence="2">
    <location>
        <position position="215"/>
    </location>
</feature>
<protein>
    <submittedName>
        <fullName evidence="2">Uncharacterized protein</fullName>
    </submittedName>
</protein>
<reference evidence="2" key="1">
    <citation type="submission" date="2023-10" db="EMBL/GenBank/DDBJ databases">
        <authorList>
            <person name="Chen Y."/>
            <person name="Shah S."/>
            <person name="Dougan E. K."/>
            <person name="Thang M."/>
            <person name="Chan C."/>
        </authorList>
    </citation>
    <scope>NUCLEOTIDE SEQUENCE [LARGE SCALE GENOMIC DNA]</scope>
</reference>
<dbReference type="Proteomes" id="UP001189429">
    <property type="component" value="Unassembled WGS sequence"/>
</dbReference>
<dbReference type="EMBL" id="CAUYUJ010021526">
    <property type="protein sequence ID" value="CAK0905268.1"/>
    <property type="molecule type" value="Genomic_DNA"/>
</dbReference>
<evidence type="ECO:0000313" key="2">
    <source>
        <dbReference type="EMBL" id="CAK0905268.1"/>
    </source>
</evidence>
<keyword evidence="1" id="KW-0732">Signal</keyword>
<evidence type="ECO:0000256" key="1">
    <source>
        <dbReference type="SAM" id="SignalP"/>
    </source>
</evidence>
<feature type="signal peptide" evidence="1">
    <location>
        <begin position="1"/>
        <end position="19"/>
    </location>
</feature>
<sequence>MLTRLAVFPWLAAVRRCTAACPFGGQGPSSLPDGHPDVAERRLSQSYPGYLNDSGADDVGALSYEWPGHPVPTYNSHLRTILDRSREAGDAELCYWAFHTYPAPSMREGALSVPVDEVMLWFPDEAENLGDAAARRMHGLVDQGGLVVWAGCAVGRTLRRAMCDQGLTLGSAHGARLEDCGRDAVRNQTLLHPTASFIFKIQSSRQEELESLLSR</sequence>
<feature type="chain" id="PRO_5047515644" evidence="1">
    <location>
        <begin position="20"/>
        <end position="215"/>
    </location>
</feature>
<accession>A0ABN9Y2J9</accession>
<gene>
    <name evidence="2" type="ORF">PCOR1329_LOCUS81016</name>
</gene>
<proteinExistence type="predicted"/>
<organism evidence="2 3">
    <name type="scientific">Prorocentrum cordatum</name>
    <dbReference type="NCBI Taxonomy" id="2364126"/>
    <lineage>
        <taxon>Eukaryota</taxon>
        <taxon>Sar</taxon>
        <taxon>Alveolata</taxon>
        <taxon>Dinophyceae</taxon>
        <taxon>Prorocentrales</taxon>
        <taxon>Prorocentraceae</taxon>
        <taxon>Prorocentrum</taxon>
    </lineage>
</organism>
<keyword evidence="3" id="KW-1185">Reference proteome</keyword>
<evidence type="ECO:0000313" key="3">
    <source>
        <dbReference type="Proteomes" id="UP001189429"/>
    </source>
</evidence>
<name>A0ABN9Y2J9_9DINO</name>
<comment type="caution">
    <text evidence="2">The sequence shown here is derived from an EMBL/GenBank/DDBJ whole genome shotgun (WGS) entry which is preliminary data.</text>
</comment>